<sequence>MYQGHLETLSNREDWERDCELYDPATSEPIDLTGAAIVVHVTREATPDDAVLTGSTSDGRVTITGPGTFAWHFTPGDVAGLCEGTYRAFVRVTIAGRTKQLFAGTLPVVHGGPP</sequence>
<protein>
    <submittedName>
        <fullName evidence="1">Uncharacterized protein</fullName>
    </submittedName>
</protein>
<dbReference type="Proteomes" id="UP000438991">
    <property type="component" value="Unassembled WGS sequence"/>
</dbReference>
<accession>A0A9X5AVU7</accession>
<name>A0A9X5AVU7_9BRAD</name>
<dbReference type="RefSeq" id="WP_155481702.1">
    <property type="nucleotide sequence ID" value="NZ_WNKV01000044.1"/>
</dbReference>
<reference evidence="1 2" key="1">
    <citation type="submission" date="2019-11" db="EMBL/GenBank/DDBJ databases">
        <title>Whole-genome sequence of Rhodoplanes serenus DSM 18633, type strain.</title>
        <authorList>
            <person name="Kyndt J.A."/>
            <person name="Meyer T.E."/>
        </authorList>
    </citation>
    <scope>NUCLEOTIDE SEQUENCE [LARGE SCALE GENOMIC DNA]</scope>
    <source>
        <strain evidence="1 2">DSM 18633</strain>
    </source>
</reference>
<dbReference type="EMBL" id="WNKV01000044">
    <property type="protein sequence ID" value="MTW19458.1"/>
    <property type="molecule type" value="Genomic_DNA"/>
</dbReference>
<dbReference type="AlphaFoldDB" id="A0A9X5AVU7"/>
<proteinExistence type="predicted"/>
<evidence type="ECO:0000313" key="2">
    <source>
        <dbReference type="Proteomes" id="UP000438991"/>
    </source>
</evidence>
<gene>
    <name evidence="1" type="ORF">GJ689_25025</name>
</gene>
<organism evidence="1 2">
    <name type="scientific">Rhodoplanes serenus</name>
    <dbReference type="NCBI Taxonomy" id="200615"/>
    <lineage>
        <taxon>Bacteria</taxon>
        <taxon>Pseudomonadati</taxon>
        <taxon>Pseudomonadota</taxon>
        <taxon>Alphaproteobacteria</taxon>
        <taxon>Hyphomicrobiales</taxon>
        <taxon>Nitrobacteraceae</taxon>
        <taxon>Rhodoplanes</taxon>
    </lineage>
</organism>
<comment type="caution">
    <text evidence="1">The sequence shown here is derived from an EMBL/GenBank/DDBJ whole genome shotgun (WGS) entry which is preliminary data.</text>
</comment>
<evidence type="ECO:0000313" key="1">
    <source>
        <dbReference type="EMBL" id="MTW19458.1"/>
    </source>
</evidence>